<dbReference type="EMBL" id="NKUF01000003">
    <property type="protein sequence ID" value="PYD64388.1"/>
    <property type="molecule type" value="Genomic_DNA"/>
</dbReference>
<proteinExistence type="predicted"/>
<evidence type="ECO:0000313" key="1">
    <source>
        <dbReference type="EMBL" id="PYD64388.1"/>
    </source>
</evidence>
<gene>
    <name evidence="1" type="ORF">CFR72_02060</name>
</gene>
<organism evidence="1 2">
    <name type="scientific">Gluconacetobacter entanii</name>
    <dbReference type="NCBI Taxonomy" id="108528"/>
    <lineage>
        <taxon>Bacteria</taxon>
        <taxon>Pseudomonadati</taxon>
        <taxon>Pseudomonadota</taxon>
        <taxon>Alphaproteobacteria</taxon>
        <taxon>Acetobacterales</taxon>
        <taxon>Acetobacteraceae</taxon>
        <taxon>Gluconacetobacter</taxon>
    </lineage>
</organism>
<name>A0A318PZ11_9PROT</name>
<evidence type="ECO:0000313" key="2">
    <source>
        <dbReference type="Proteomes" id="UP000248301"/>
    </source>
</evidence>
<accession>A0A318PZ11</accession>
<reference evidence="1 2" key="1">
    <citation type="submission" date="2017-07" db="EMBL/GenBank/DDBJ databases">
        <title>A draft genome sequence of Gluconacetobacter entanii LTH 4560.</title>
        <authorList>
            <person name="Skraban J."/>
            <person name="Cleenwerck I."/>
            <person name="Vandamme P."/>
            <person name="Trcek J."/>
        </authorList>
    </citation>
    <scope>NUCLEOTIDE SEQUENCE [LARGE SCALE GENOMIC DNA]</scope>
    <source>
        <strain evidence="1 2">LTH 4560</strain>
    </source>
</reference>
<comment type="caution">
    <text evidence="1">The sequence shown here is derived from an EMBL/GenBank/DDBJ whole genome shotgun (WGS) entry which is preliminary data.</text>
</comment>
<dbReference type="OrthoDB" id="7284704at2"/>
<dbReference type="AlphaFoldDB" id="A0A318PZ11"/>
<dbReference type="Proteomes" id="UP000248301">
    <property type="component" value="Unassembled WGS sequence"/>
</dbReference>
<dbReference type="RefSeq" id="WP_110912531.1">
    <property type="nucleotide sequence ID" value="NZ_NKUF01000003.1"/>
</dbReference>
<sequence length="130" mass="13508">MQDDDGRIRLDLCGPGALPPDARAVLVRVGPDAPAAAQDRGWAAVVPFAPPAPTAFGHGAGCGCCLGRGGIGALLGDLFRRRATGDIAWFARVVVMADAASLPALRRDVTTDIVVRARYRATDEQTGENA</sequence>
<protein>
    <submittedName>
        <fullName evidence="1">Uncharacterized protein</fullName>
    </submittedName>
</protein>